<dbReference type="EnsemblPlants" id="KEH17799">
    <property type="protein sequence ID" value="KEH17799"/>
    <property type="gene ID" value="MTR_8g006505"/>
</dbReference>
<reference evidence="2" key="5">
    <citation type="journal article" date="2018" name="Nat. Plants">
        <title>Whole-genome landscape of Medicago truncatula symbiotic genes.</title>
        <authorList>
            <person name="Pecrix Y."/>
            <person name="Gamas P."/>
            <person name="Carrere S."/>
        </authorList>
    </citation>
    <scope>NUCLEOTIDE SEQUENCE</scope>
    <source>
        <tissue evidence="2">Leaves</tissue>
    </source>
</reference>
<gene>
    <name evidence="1" type="ordered locus">MTR_8g006505</name>
    <name evidence="2" type="ORF">MtrunA17_Chr8g0334931</name>
</gene>
<protein>
    <submittedName>
        <fullName evidence="1 3">Uncharacterized protein</fullName>
    </submittedName>
</protein>
<evidence type="ECO:0000313" key="1">
    <source>
        <dbReference type="EMBL" id="KEH17799.1"/>
    </source>
</evidence>
<evidence type="ECO:0000313" key="3">
    <source>
        <dbReference type="EnsemblPlants" id="KEH17799"/>
    </source>
</evidence>
<dbReference type="Gramene" id="rna44553">
    <property type="protein sequence ID" value="RHN38597.1"/>
    <property type="gene ID" value="gene44553"/>
</dbReference>
<reference evidence="3" key="3">
    <citation type="submission" date="2015-04" db="UniProtKB">
        <authorList>
            <consortium name="EnsemblPlants"/>
        </authorList>
    </citation>
    <scope>IDENTIFICATION</scope>
    <source>
        <strain evidence="3">cv. Jemalong A17</strain>
    </source>
</reference>
<proteinExistence type="predicted"/>
<evidence type="ECO:0000313" key="5">
    <source>
        <dbReference type="Proteomes" id="UP000265566"/>
    </source>
</evidence>
<sequence length="81" mass="9206">MQGDCLVLAHYYNGFIHDHPKKGVDIKEGDLKDPREEASIVLKECDKFMLMRKSTKFDVATAIEETSLVAYLKSSFQVVLL</sequence>
<dbReference type="AlphaFoldDB" id="A0A072TJT8"/>
<evidence type="ECO:0000313" key="4">
    <source>
        <dbReference type="Proteomes" id="UP000002051"/>
    </source>
</evidence>
<organism evidence="1 4">
    <name type="scientific">Medicago truncatula</name>
    <name type="common">Barrel medic</name>
    <name type="synonym">Medicago tribuloides</name>
    <dbReference type="NCBI Taxonomy" id="3880"/>
    <lineage>
        <taxon>Eukaryota</taxon>
        <taxon>Viridiplantae</taxon>
        <taxon>Streptophyta</taxon>
        <taxon>Embryophyta</taxon>
        <taxon>Tracheophyta</taxon>
        <taxon>Spermatophyta</taxon>
        <taxon>Magnoliopsida</taxon>
        <taxon>eudicotyledons</taxon>
        <taxon>Gunneridae</taxon>
        <taxon>Pentapetalae</taxon>
        <taxon>rosids</taxon>
        <taxon>fabids</taxon>
        <taxon>Fabales</taxon>
        <taxon>Fabaceae</taxon>
        <taxon>Papilionoideae</taxon>
        <taxon>50 kb inversion clade</taxon>
        <taxon>NPAAA clade</taxon>
        <taxon>Hologalegina</taxon>
        <taxon>IRL clade</taxon>
        <taxon>Trifolieae</taxon>
        <taxon>Medicago</taxon>
    </lineage>
</organism>
<accession>A0A072TJT8</accession>
<evidence type="ECO:0000313" key="2">
    <source>
        <dbReference type="EMBL" id="RHN38597.1"/>
    </source>
</evidence>
<name>A0A072TJT8_MEDTR</name>
<reference evidence="5" key="4">
    <citation type="journal article" date="2018" name="Nat. Plants">
        <title>Whole-genome landscape of Medicago truncatula symbiotic genes.</title>
        <authorList>
            <person name="Pecrix Y."/>
            <person name="Staton S.E."/>
            <person name="Sallet E."/>
            <person name="Lelandais-Briere C."/>
            <person name="Moreau S."/>
            <person name="Carrere S."/>
            <person name="Blein T."/>
            <person name="Jardinaud M.F."/>
            <person name="Latrasse D."/>
            <person name="Zouine M."/>
            <person name="Zahm M."/>
            <person name="Kreplak J."/>
            <person name="Mayjonade B."/>
            <person name="Satge C."/>
            <person name="Perez M."/>
            <person name="Cauet S."/>
            <person name="Marande W."/>
            <person name="Chantry-Darmon C."/>
            <person name="Lopez-Roques C."/>
            <person name="Bouchez O."/>
            <person name="Berard A."/>
            <person name="Debelle F."/>
            <person name="Munos S."/>
            <person name="Bendahmane A."/>
            <person name="Berges H."/>
            <person name="Niebel A."/>
            <person name="Buitink J."/>
            <person name="Frugier F."/>
            <person name="Benhamed M."/>
            <person name="Crespi M."/>
            <person name="Gouzy J."/>
            <person name="Gamas P."/>
        </authorList>
    </citation>
    <scope>NUCLEOTIDE SEQUENCE [LARGE SCALE GENOMIC DNA]</scope>
    <source>
        <strain evidence="5">cv. Jemalong A17</strain>
    </source>
</reference>
<dbReference type="Proteomes" id="UP000002051">
    <property type="component" value="Chromosome 8"/>
</dbReference>
<keyword evidence="4" id="KW-1185">Reference proteome</keyword>
<dbReference type="EMBL" id="CM001224">
    <property type="protein sequence ID" value="KEH17799.1"/>
    <property type="molecule type" value="Genomic_DNA"/>
</dbReference>
<dbReference type="Proteomes" id="UP000265566">
    <property type="component" value="Chromosome 8"/>
</dbReference>
<dbReference type="EMBL" id="PSQE01000008">
    <property type="protein sequence ID" value="RHN38597.1"/>
    <property type="molecule type" value="Genomic_DNA"/>
</dbReference>
<reference evidence="1 4" key="1">
    <citation type="journal article" date="2011" name="Nature">
        <title>The Medicago genome provides insight into the evolution of rhizobial symbioses.</title>
        <authorList>
            <person name="Young N.D."/>
            <person name="Debelle F."/>
            <person name="Oldroyd G.E."/>
            <person name="Geurts R."/>
            <person name="Cannon S.B."/>
            <person name="Udvardi M.K."/>
            <person name="Benedito V.A."/>
            <person name="Mayer K.F."/>
            <person name="Gouzy J."/>
            <person name="Schoof H."/>
            <person name="Van de Peer Y."/>
            <person name="Proost S."/>
            <person name="Cook D.R."/>
            <person name="Meyers B.C."/>
            <person name="Spannagl M."/>
            <person name="Cheung F."/>
            <person name="De Mita S."/>
            <person name="Krishnakumar V."/>
            <person name="Gundlach H."/>
            <person name="Zhou S."/>
            <person name="Mudge J."/>
            <person name="Bharti A.K."/>
            <person name="Murray J.D."/>
            <person name="Naoumkina M.A."/>
            <person name="Rosen B."/>
            <person name="Silverstein K.A."/>
            <person name="Tang H."/>
            <person name="Rombauts S."/>
            <person name="Zhao P.X."/>
            <person name="Zhou P."/>
            <person name="Barbe V."/>
            <person name="Bardou P."/>
            <person name="Bechner M."/>
            <person name="Bellec A."/>
            <person name="Berger A."/>
            <person name="Berges H."/>
            <person name="Bidwell S."/>
            <person name="Bisseling T."/>
            <person name="Choisne N."/>
            <person name="Couloux A."/>
            <person name="Denny R."/>
            <person name="Deshpande S."/>
            <person name="Dai X."/>
            <person name="Doyle J.J."/>
            <person name="Dudez A.M."/>
            <person name="Farmer A.D."/>
            <person name="Fouteau S."/>
            <person name="Franken C."/>
            <person name="Gibelin C."/>
            <person name="Gish J."/>
            <person name="Goldstein S."/>
            <person name="Gonzalez A.J."/>
            <person name="Green P.J."/>
            <person name="Hallab A."/>
            <person name="Hartog M."/>
            <person name="Hua A."/>
            <person name="Humphray S.J."/>
            <person name="Jeong D.H."/>
            <person name="Jing Y."/>
            <person name="Jocker A."/>
            <person name="Kenton S.M."/>
            <person name="Kim D.J."/>
            <person name="Klee K."/>
            <person name="Lai H."/>
            <person name="Lang C."/>
            <person name="Lin S."/>
            <person name="Macmil S.L."/>
            <person name="Magdelenat G."/>
            <person name="Matthews L."/>
            <person name="McCorrison J."/>
            <person name="Monaghan E.L."/>
            <person name="Mun J.H."/>
            <person name="Najar F.Z."/>
            <person name="Nicholson C."/>
            <person name="Noirot C."/>
            <person name="O'Bleness M."/>
            <person name="Paule C.R."/>
            <person name="Poulain J."/>
            <person name="Prion F."/>
            <person name="Qin B."/>
            <person name="Qu C."/>
            <person name="Retzel E.F."/>
            <person name="Riddle C."/>
            <person name="Sallet E."/>
            <person name="Samain S."/>
            <person name="Samson N."/>
            <person name="Sanders I."/>
            <person name="Saurat O."/>
            <person name="Scarpelli C."/>
            <person name="Schiex T."/>
            <person name="Segurens B."/>
            <person name="Severin A.J."/>
            <person name="Sherrier D.J."/>
            <person name="Shi R."/>
            <person name="Sims S."/>
            <person name="Singer S.R."/>
            <person name="Sinharoy S."/>
            <person name="Sterck L."/>
            <person name="Viollet A."/>
            <person name="Wang B.B."/>
            <person name="Wang K."/>
            <person name="Wang M."/>
            <person name="Wang X."/>
            <person name="Warfsmann J."/>
            <person name="Weissenbach J."/>
            <person name="White D.D."/>
            <person name="White J.D."/>
            <person name="Wiley G.B."/>
            <person name="Wincker P."/>
            <person name="Xing Y."/>
            <person name="Yang L."/>
            <person name="Yao Z."/>
            <person name="Ying F."/>
            <person name="Zhai J."/>
            <person name="Zhou L."/>
            <person name="Zuber A."/>
            <person name="Denarie J."/>
            <person name="Dixon R.A."/>
            <person name="May G.D."/>
            <person name="Schwartz D.C."/>
            <person name="Rogers J."/>
            <person name="Quetier F."/>
            <person name="Town C.D."/>
            <person name="Roe B.A."/>
        </authorList>
    </citation>
    <scope>NUCLEOTIDE SEQUENCE [LARGE SCALE GENOMIC DNA]</scope>
    <source>
        <strain evidence="1">A17</strain>
        <strain evidence="3 4">cv. Jemalong A17</strain>
    </source>
</reference>
<reference evidence="1 4" key="2">
    <citation type="journal article" date="2014" name="BMC Genomics">
        <title>An improved genome release (version Mt4.0) for the model legume Medicago truncatula.</title>
        <authorList>
            <person name="Tang H."/>
            <person name="Krishnakumar V."/>
            <person name="Bidwell S."/>
            <person name="Rosen B."/>
            <person name="Chan A."/>
            <person name="Zhou S."/>
            <person name="Gentzbittel L."/>
            <person name="Childs K.L."/>
            <person name="Yandell M."/>
            <person name="Gundlach H."/>
            <person name="Mayer K.F."/>
            <person name="Schwartz D.C."/>
            <person name="Town C.D."/>
        </authorList>
    </citation>
    <scope>GENOME REANNOTATION</scope>
    <source>
        <strain evidence="1">A17</strain>
        <strain evidence="3 4">cv. Jemalong A17</strain>
    </source>
</reference>
<dbReference type="HOGENOM" id="CLU_2577523_0_0_1"/>